<evidence type="ECO:0000256" key="6">
    <source>
        <dbReference type="ARBA" id="ARBA00037226"/>
    </source>
</evidence>
<dbReference type="OrthoDB" id="309483at2759"/>
<dbReference type="Proteomes" id="UP000243723">
    <property type="component" value="Unassembled WGS sequence"/>
</dbReference>
<evidence type="ECO:0000256" key="7">
    <source>
        <dbReference type="ARBA" id="ARBA00039335"/>
    </source>
</evidence>
<feature type="region of interest" description="Disordered" evidence="10">
    <location>
        <begin position="100"/>
        <end position="147"/>
    </location>
</feature>
<keyword evidence="3 8" id="KW-0689">Ribosomal protein</keyword>
<dbReference type="GO" id="GO:0005763">
    <property type="term" value="C:mitochondrial small ribosomal subunit"/>
    <property type="evidence" value="ECO:0007669"/>
    <property type="project" value="UniProtKB-ARBA"/>
</dbReference>
<dbReference type="InterPro" id="IPR014721">
    <property type="entry name" value="Ribsml_uS5_D2-typ_fold_subgr"/>
</dbReference>
<evidence type="ECO:0000256" key="10">
    <source>
        <dbReference type="SAM" id="MobiDB-lite"/>
    </source>
</evidence>
<evidence type="ECO:0000259" key="11">
    <source>
        <dbReference type="PROSITE" id="PS50881"/>
    </source>
</evidence>
<keyword evidence="4" id="KW-0496">Mitochondrion</keyword>
<evidence type="ECO:0000256" key="8">
    <source>
        <dbReference type="PROSITE-ProRule" id="PRU00268"/>
    </source>
</evidence>
<evidence type="ECO:0000256" key="1">
    <source>
        <dbReference type="ARBA" id="ARBA00004173"/>
    </source>
</evidence>
<evidence type="ECO:0000256" key="9">
    <source>
        <dbReference type="RuleBase" id="RU003823"/>
    </source>
</evidence>
<dbReference type="PANTHER" id="PTHR48277">
    <property type="entry name" value="MITOCHONDRIAL RIBOSOMAL PROTEIN S5"/>
    <property type="match status" value="1"/>
</dbReference>
<dbReference type="SUPFAM" id="SSF54211">
    <property type="entry name" value="Ribosomal protein S5 domain 2-like"/>
    <property type="match status" value="1"/>
</dbReference>
<name>A0A2P8AFJ3_9PEZI</name>
<feature type="compositionally biased region" description="Basic and acidic residues" evidence="10">
    <location>
        <begin position="117"/>
        <end position="127"/>
    </location>
</feature>
<dbReference type="PROSITE" id="PS50881">
    <property type="entry name" value="S5_DSRBD"/>
    <property type="match status" value="1"/>
</dbReference>
<dbReference type="GO" id="GO:0006412">
    <property type="term" value="P:translation"/>
    <property type="evidence" value="ECO:0007669"/>
    <property type="project" value="InterPro"/>
</dbReference>
<dbReference type="PANTHER" id="PTHR48277:SF1">
    <property type="entry name" value="MITOCHONDRIAL RIBOSOMAL PROTEIN S5"/>
    <property type="match status" value="1"/>
</dbReference>
<comment type="subcellular location">
    <subcellularLocation>
        <location evidence="1">Mitochondrion</location>
    </subcellularLocation>
</comment>
<comment type="caution">
    <text evidence="12">The sequence shown here is derived from an EMBL/GenBank/DDBJ whole genome shotgun (WGS) entry which is preliminary data.</text>
</comment>
<protein>
    <recommendedName>
        <fullName evidence="7">Small ribosomal subunit protein uS5m</fullName>
    </recommendedName>
</protein>
<sequence length="550" mass="61873">MCEVSFVLALKKFEPANELRFHYIQITNTAQGTSAAATRLSKYIKMSGASSTRCLFCRLLPATPRTPSIAPRRKFHSTPTTNARRKATFASVRAVDLGLIDRKPTQDAESEANLTRRPSDRNDRPTEDVQSQQRTQLEAAYRNPRARDMNRAQEALNNATALFKPYTPREKQLLALKYTPEQLAALEAAESSIDPEDIAAQGRMRDDAMRIDYKDDYSKILPLIDHPVKAPDADIDPGITPLSDEETARRFTDWYEALAQRQQDAAEADTNVTDYQELLQNVRAGLDAGVYPGDGLTPQQRLEKLRRYAQSNEQIDDIAEFERFVSDPNNFFFSPKGKLNSQSSALAAELPRMEDPRIVTENESEDPHVERLMVQSGLSEEVIKKIKCKMLVAHRVVNQTRMGKIQSMYYLTIAGDGLGMLGIGEGKGVEPDEAARKSRLNAIRNMKPIPRYEERTIFGEVEGKVGASVVRLSARPPGFGNRCQHLIFEMARAAGLRDLSARTLRSRNKMNVVKATYEALMSQRMPEEVAIARGRKMVDVRKVYYEGLVN</sequence>
<accession>A0A2P8AFJ3</accession>
<comment type="function">
    <text evidence="6">Component of the mitochondrial ribosome (mitoribosome), a dedicated translation machinery responsible for the synthesis of mitochondrial genome-encoded proteins, including at least some of the essential transmembrane subunits of the mitochondrial respiratory chain. The mitoribosomes are attached to the mitochondrial inner membrane and translation products are cotranslationally integrated into the membrane.</text>
</comment>
<dbReference type="SUPFAM" id="SSF54768">
    <property type="entry name" value="dsRNA-binding domain-like"/>
    <property type="match status" value="1"/>
</dbReference>
<dbReference type="GO" id="GO:0003723">
    <property type="term" value="F:RNA binding"/>
    <property type="evidence" value="ECO:0007669"/>
    <property type="project" value="InterPro"/>
</dbReference>
<dbReference type="Pfam" id="PF00333">
    <property type="entry name" value="Ribosomal_S5"/>
    <property type="match status" value="1"/>
</dbReference>
<evidence type="ECO:0000256" key="5">
    <source>
        <dbReference type="ARBA" id="ARBA00023274"/>
    </source>
</evidence>
<organism evidence="12 13">
    <name type="scientific">Elsinoe australis</name>
    <dbReference type="NCBI Taxonomy" id="40998"/>
    <lineage>
        <taxon>Eukaryota</taxon>
        <taxon>Fungi</taxon>
        <taxon>Dikarya</taxon>
        <taxon>Ascomycota</taxon>
        <taxon>Pezizomycotina</taxon>
        <taxon>Dothideomycetes</taxon>
        <taxon>Dothideomycetidae</taxon>
        <taxon>Myriangiales</taxon>
        <taxon>Elsinoaceae</taxon>
        <taxon>Elsinoe</taxon>
    </lineage>
</organism>
<keyword evidence="13" id="KW-1185">Reference proteome</keyword>
<reference evidence="12 13" key="1">
    <citation type="submission" date="2017-05" db="EMBL/GenBank/DDBJ databases">
        <title>Draft genome sequence of Elsinoe australis.</title>
        <authorList>
            <person name="Cheng Q."/>
        </authorList>
    </citation>
    <scope>NUCLEOTIDE SEQUENCE [LARGE SCALE GENOMIC DNA]</scope>
    <source>
        <strain evidence="12 13">NL1</strain>
    </source>
</reference>
<proteinExistence type="inferred from homology"/>
<dbReference type="InterPro" id="IPR013810">
    <property type="entry name" value="Ribosomal_uS5_N"/>
</dbReference>
<dbReference type="FunFam" id="3.30.160.20:FF:000022">
    <property type="entry name" value="28S ribosomal protein S5, mitochondrial"/>
    <property type="match status" value="1"/>
</dbReference>
<evidence type="ECO:0000256" key="3">
    <source>
        <dbReference type="ARBA" id="ARBA00022980"/>
    </source>
</evidence>
<evidence type="ECO:0000256" key="4">
    <source>
        <dbReference type="ARBA" id="ARBA00023128"/>
    </source>
</evidence>
<dbReference type="FunFam" id="3.30.230.10:FF:000041">
    <property type="entry name" value="37S ribosomal protein S5"/>
    <property type="match status" value="1"/>
</dbReference>
<evidence type="ECO:0000313" key="12">
    <source>
        <dbReference type="EMBL" id="PSK59238.1"/>
    </source>
</evidence>
<dbReference type="Pfam" id="PF03719">
    <property type="entry name" value="Ribosomal_S5_C"/>
    <property type="match status" value="1"/>
</dbReference>
<dbReference type="STRING" id="40998.A0A2P8AFJ3"/>
<dbReference type="InterPro" id="IPR020568">
    <property type="entry name" value="Ribosomal_Su5_D2-typ_SF"/>
</dbReference>
<dbReference type="Gene3D" id="3.30.230.10">
    <property type="match status" value="1"/>
</dbReference>
<evidence type="ECO:0000313" key="13">
    <source>
        <dbReference type="Proteomes" id="UP000243723"/>
    </source>
</evidence>
<gene>
    <name evidence="12" type="ORF">B9Z65_3562</name>
</gene>
<dbReference type="Gene3D" id="3.30.160.20">
    <property type="match status" value="1"/>
</dbReference>
<dbReference type="AlphaFoldDB" id="A0A2P8AFJ3"/>
<feature type="domain" description="S5 DRBM" evidence="11">
    <location>
        <begin position="386"/>
        <end position="449"/>
    </location>
</feature>
<dbReference type="GO" id="GO:0003735">
    <property type="term" value="F:structural constituent of ribosome"/>
    <property type="evidence" value="ECO:0007669"/>
    <property type="project" value="UniProtKB-UniRule"/>
</dbReference>
<dbReference type="InterPro" id="IPR005324">
    <property type="entry name" value="Ribosomal_uS5_C"/>
</dbReference>
<dbReference type="InterPro" id="IPR000851">
    <property type="entry name" value="Ribosomal_uS5"/>
</dbReference>
<keyword evidence="5 8" id="KW-0687">Ribonucleoprotein</keyword>
<evidence type="ECO:0000256" key="2">
    <source>
        <dbReference type="ARBA" id="ARBA00008945"/>
    </source>
</evidence>
<comment type="similarity">
    <text evidence="2 9">Belongs to the universal ribosomal protein uS5 family.</text>
</comment>
<dbReference type="EMBL" id="NHZQ01000010">
    <property type="protein sequence ID" value="PSK59238.1"/>
    <property type="molecule type" value="Genomic_DNA"/>
</dbReference>